<name>A0ABR8Q378_9CLOT</name>
<reference evidence="2 3" key="1">
    <citation type="submission" date="2020-08" db="EMBL/GenBank/DDBJ databases">
        <title>A Genomic Blueprint of the Chicken Gut Microbiome.</title>
        <authorList>
            <person name="Gilroy R."/>
            <person name="Ravi A."/>
            <person name="Getino M."/>
            <person name="Pursley I."/>
            <person name="Horton D.L."/>
            <person name="Alikhan N.-F."/>
            <person name="Baker D."/>
            <person name="Gharbi K."/>
            <person name="Hall N."/>
            <person name="Watson M."/>
            <person name="Adriaenssens E.M."/>
            <person name="Foster-Nyarko E."/>
            <person name="Jarju S."/>
            <person name="Secka A."/>
            <person name="Antonio M."/>
            <person name="Oren A."/>
            <person name="Chaudhuri R."/>
            <person name="La Ragione R.M."/>
            <person name="Hildebrand F."/>
            <person name="Pallen M.J."/>
        </authorList>
    </citation>
    <scope>NUCLEOTIDE SEQUENCE [LARGE SCALE GENOMIC DNA]</scope>
    <source>
        <strain evidence="2 3">Sa3CUN1</strain>
    </source>
</reference>
<sequence>MKRTIKVLVSMLLVILSLNLTSCGVIDSIKSKFKRGNDYFNNVNQVDQISIQSIRDKSFKFLVTDDQSIEEMYNLLSKAKESDKKSDLDPDYIFEIKMGEEVKKFNYVVGAHEGNFYDDEMSFTVSKRLDEGLLQNLSIIRKPREFEYIYYEPILDVIKNLSETLDYNNSKIGVDIKDDVDCLKYIFSTDLESFLKKAEKIAPNIQIIDNNESDFDIIIRIKNRGHSTTQYKSNITVEVKDDSQHYYYYVVGENEYKEWNINIYTEDDLPKDVEKNW</sequence>
<dbReference type="RefSeq" id="WP_191749634.1">
    <property type="nucleotide sequence ID" value="NZ_JACSQZ010000018.1"/>
</dbReference>
<dbReference type="InterPro" id="IPR058780">
    <property type="entry name" value="YhfM-like_dom"/>
</dbReference>
<dbReference type="EMBL" id="JACSQZ010000018">
    <property type="protein sequence ID" value="MBD7914870.1"/>
    <property type="molecule type" value="Genomic_DNA"/>
</dbReference>
<accession>A0ABR8Q378</accession>
<evidence type="ECO:0000313" key="2">
    <source>
        <dbReference type="EMBL" id="MBD7914870.1"/>
    </source>
</evidence>
<keyword evidence="3" id="KW-1185">Reference proteome</keyword>
<organism evidence="2 3">
    <name type="scientific">Clostridium gallinarum</name>
    <dbReference type="NCBI Taxonomy" id="2762246"/>
    <lineage>
        <taxon>Bacteria</taxon>
        <taxon>Bacillati</taxon>
        <taxon>Bacillota</taxon>
        <taxon>Clostridia</taxon>
        <taxon>Eubacteriales</taxon>
        <taxon>Clostridiaceae</taxon>
        <taxon>Clostridium</taxon>
    </lineage>
</organism>
<protein>
    <recommendedName>
        <fullName evidence="1">YhfM-like domain-containing protein</fullName>
    </recommendedName>
</protein>
<dbReference type="Pfam" id="PF26353">
    <property type="entry name" value="YhfM"/>
    <property type="match status" value="1"/>
</dbReference>
<comment type="caution">
    <text evidence="2">The sequence shown here is derived from an EMBL/GenBank/DDBJ whole genome shotgun (WGS) entry which is preliminary data.</text>
</comment>
<proteinExistence type="predicted"/>
<evidence type="ECO:0000259" key="1">
    <source>
        <dbReference type="Pfam" id="PF26353"/>
    </source>
</evidence>
<dbReference type="Proteomes" id="UP000640335">
    <property type="component" value="Unassembled WGS sequence"/>
</dbReference>
<evidence type="ECO:0000313" key="3">
    <source>
        <dbReference type="Proteomes" id="UP000640335"/>
    </source>
</evidence>
<feature type="domain" description="YhfM-like" evidence="1">
    <location>
        <begin position="43"/>
        <end position="142"/>
    </location>
</feature>
<gene>
    <name evidence="2" type="ORF">H9660_06895</name>
</gene>